<comment type="caution">
    <text evidence="1">The sequence shown here is derived from an EMBL/GenBank/DDBJ whole genome shotgun (WGS) entry which is preliminary data.</text>
</comment>
<evidence type="ECO:0000313" key="1">
    <source>
        <dbReference type="EMBL" id="KAI8029957.1"/>
    </source>
</evidence>
<organism evidence="1 2">
    <name type="scientific">Camellia lanceoleosa</name>
    <dbReference type="NCBI Taxonomy" id="1840588"/>
    <lineage>
        <taxon>Eukaryota</taxon>
        <taxon>Viridiplantae</taxon>
        <taxon>Streptophyta</taxon>
        <taxon>Embryophyta</taxon>
        <taxon>Tracheophyta</taxon>
        <taxon>Spermatophyta</taxon>
        <taxon>Magnoliopsida</taxon>
        <taxon>eudicotyledons</taxon>
        <taxon>Gunneridae</taxon>
        <taxon>Pentapetalae</taxon>
        <taxon>asterids</taxon>
        <taxon>Ericales</taxon>
        <taxon>Theaceae</taxon>
        <taxon>Camellia</taxon>
    </lineage>
</organism>
<reference evidence="1 2" key="1">
    <citation type="journal article" date="2022" name="Plant J.">
        <title>Chromosome-level genome of Camellia lanceoleosa provides a valuable resource for understanding genome evolution and self-incompatibility.</title>
        <authorList>
            <person name="Gong W."/>
            <person name="Xiao S."/>
            <person name="Wang L."/>
            <person name="Liao Z."/>
            <person name="Chang Y."/>
            <person name="Mo W."/>
            <person name="Hu G."/>
            <person name="Li W."/>
            <person name="Zhao G."/>
            <person name="Zhu H."/>
            <person name="Hu X."/>
            <person name="Ji K."/>
            <person name="Xiang X."/>
            <person name="Song Q."/>
            <person name="Yuan D."/>
            <person name="Jin S."/>
            <person name="Zhang L."/>
        </authorList>
    </citation>
    <scope>NUCLEOTIDE SEQUENCE [LARGE SCALE GENOMIC DNA]</scope>
    <source>
        <strain evidence="1">SQ_2022a</strain>
    </source>
</reference>
<keyword evidence="2" id="KW-1185">Reference proteome</keyword>
<evidence type="ECO:0000313" key="2">
    <source>
        <dbReference type="Proteomes" id="UP001060215"/>
    </source>
</evidence>
<keyword evidence="1" id="KW-0808">Transferase</keyword>
<sequence length="682" mass="76396">MGCSNFFFPILIIIIIIILTEQSSLVESSSSSSSNKNNKKPTGPVINVTKNLSFSDFSSNNNPRLHQDMKLLGSAIFSTQKNGCIQIPPDSPPHTAVDLRHLAGRALHSSPIRLFDPLSQTPSSFQTTFSFQFTTTTTTNATSVNNISGSGLTFIIVPDEFTVGRPGPWLGMLNDVCDDDYKAIGIEFDTRQNPEFGDPNDNHVGINLASIVSSITIDASEVRVNLKDGSIHRAWVHYDGQNKYMDIFLGRENYSLPEKPVFSGPLDLSPFLKEYMFVGFSASTGNVTQIHNILSWNFTSISRAVLRVPSTETCESKIILEQEKIAHHRKTPSSFLIFLAVVVLVLVVLLNLYFNGKRKEDNPKDTLVFPEKKHRPRPPNKPRRFTITEIQSATRCFSELEELGRDSRGVTYKGTISNGCQVVVKRFSTQFMSSQGLDRKRISKEINLISKIRHPNLVPVRGWCFENRQTMVVYDYLQNGSLDKWLFGVGVLPWTRRFKVVRDVAESLSYLHSRQLAHKNLKTTSVFLDVSFRAVLGDFGFVLDSAESRRFESVVSQKADVFDFGILVLEVVGGRRRIMGPDPGEMDLLDLAWAKHESDEKANVVDRRMGSVVNTEQTVRVLEIGLLCTLNENKGRPTMDEVMEYLSLERPVPELPPSRPVALFPYSSTTGLCTGYSCGSFK</sequence>
<protein>
    <submittedName>
        <fullName evidence="1">L-type lectin-domain containing receptor kinase VIII.2</fullName>
    </submittedName>
</protein>
<name>A0ACC0IVN2_9ERIC</name>
<dbReference type="EMBL" id="CM045758">
    <property type="protein sequence ID" value="KAI8029957.1"/>
    <property type="molecule type" value="Genomic_DNA"/>
</dbReference>
<accession>A0ACC0IVN2</accession>
<keyword evidence="1" id="KW-0418">Kinase</keyword>
<gene>
    <name evidence="1" type="ORF">LOK49_LG01G01846</name>
</gene>
<dbReference type="Proteomes" id="UP001060215">
    <property type="component" value="Chromosome 1"/>
</dbReference>
<keyword evidence="1" id="KW-0675">Receptor</keyword>
<proteinExistence type="predicted"/>